<dbReference type="EMBL" id="JACGCM010001721">
    <property type="protein sequence ID" value="KAF6151040.1"/>
    <property type="molecule type" value="Genomic_DNA"/>
</dbReference>
<dbReference type="Proteomes" id="UP000541444">
    <property type="component" value="Unassembled WGS sequence"/>
</dbReference>
<evidence type="ECO:0000313" key="2">
    <source>
        <dbReference type="Proteomes" id="UP000541444"/>
    </source>
</evidence>
<keyword evidence="2" id="KW-1185">Reference proteome</keyword>
<gene>
    <name evidence="1" type="ORF">GIB67_010618</name>
</gene>
<organism evidence="1 2">
    <name type="scientific">Kingdonia uniflora</name>
    <dbReference type="NCBI Taxonomy" id="39325"/>
    <lineage>
        <taxon>Eukaryota</taxon>
        <taxon>Viridiplantae</taxon>
        <taxon>Streptophyta</taxon>
        <taxon>Embryophyta</taxon>
        <taxon>Tracheophyta</taxon>
        <taxon>Spermatophyta</taxon>
        <taxon>Magnoliopsida</taxon>
        <taxon>Ranunculales</taxon>
        <taxon>Circaeasteraceae</taxon>
        <taxon>Kingdonia</taxon>
    </lineage>
</organism>
<evidence type="ECO:0000313" key="1">
    <source>
        <dbReference type="EMBL" id="KAF6151040.1"/>
    </source>
</evidence>
<protein>
    <submittedName>
        <fullName evidence="1">Uncharacterized protein</fullName>
    </submittedName>
</protein>
<reference evidence="1 2" key="1">
    <citation type="journal article" date="2020" name="IScience">
        <title>Genome Sequencing of the Endangered Kingdonia uniflora (Circaeasteraceae, Ranunculales) Reveals Potential Mechanisms of Evolutionary Specialization.</title>
        <authorList>
            <person name="Sun Y."/>
            <person name="Deng T."/>
            <person name="Zhang A."/>
            <person name="Moore M.J."/>
            <person name="Landis J.B."/>
            <person name="Lin N."/>
            <person name="Zhang H."/>
            <person name="Zhang X."/>
            <person name="Huang J."/>
            <person name="Zhang X."/>
            <person name="Sun H."/>
            <person name="Wang H."/>
        </authorList>
    </citation>
    <scope>NUCLEOTIDE SEQUENCE [LARGE SCALE GENOMIC DNA]</scope>
    <source>
        <strain evidence="1">TB1705</strain>
        <tissue evidence="1">Leaf</tissue>
    </source>
</reference>
<name>A0A7J7M8C5_9MAGN</name>
<accession>A0A7J7M8C5</accession>
<proteinExistence type="predicted"/>
<sequence length="65" mass="7576">MKVEPSPSLSPYLHLLDLSLQTSPFRFLSAIIVIPISDWVNLLDWVQDLRNLVDWVSIFIFSILY</sequence>
<dbReference type="AlphaFoldDB" id="A0A7J7M8C5"/>
<comment type="caution">
    <text evidence="1">The sequence shown here is derived from an EMBL/GenBank/DDBJ whole genome shotgun (WGS) entry which is preliminary data.</text>
</comment>